<feature type="region of interest" description="Disordered" evidence="1">
    <location>
        <begin position="1"/>
        <end position="113"/>
    </location>
</feature>
<dbReference type="GO" id="GO:0032259">
    <property type="term" value="P:methylation"/>
    <property type="evidence" value="ECO:0007669"/>
    <property type="project" value="UniProtKB-KW"/>
</dbReference>
<dbReference type="AlphaFoldDB" id="A0A6J4MV26"/>
<feature type="compositionally biased region" description="Low complexity" evidence="1">
    <location>
        <begin position="1"/>
        <end position="24"/>
    </location>
</feature>
<organism evidence="2">
    <name type="scientific">uncultured Nocardioides sp</name>
    <dbReference type="NCBI Taxonomy" id="198441"/>
    <lineage>
        <taxon>Bacteria</taxon>
        <taxon>Bacillati</taxon>
        <taxon>Actinomycetota</taxon>
        <taxon>Actinomycetes</taxon>
        <taxon>Propionibacteriales</taxon>
        <taxon>Nocardioidaceae</taxon>
        <taxon>Nocardioides</taxon>
        <taxon>environmental samples</taxon>
    </lineage>
</organism>
<dbReference type="EMBL" id="CADCUM010000026">
    <property type="protein sequence ID" value="CAA9369836.1"/>
    <property type="molecule type" value="Genomic_DNA"/>
</dbReference>
<accession>A0A6J4MV26</accession>
<keyword evidence="2" id="KW-0830">Ubiquinone</keyword>
<keyword evidence="2" id="KW-0489">Methyltransferase</keyword>
<protein>
    <submittedName>
        <fullName evidence="2">PhnB protein putative DNA binding 3-demethylubiquinone-9 3-methyltransferase domain protein</fullName>
    </submittedName>
</protein>
<feature type="non-terminal residue" evidence="2">
    <location>
        <position position="1"/>
    </location>
</feature>
<feature type="compositionally biased region" description="Basic residues" evidence="1">
    <location>
        <begin position="37"/>
        <end position="51"/>
    </location>
</feature>
<feature type="non-terminal residue" evidence="2">
    <location>
        <position position="142"/>
    </location>
</feature>
<evidence type="ECO:0000256" key="1">
    <source>
        <dbReference type="SAM" id="MobiDB-lite"/>
    </source>
</evidence>
<sequence length="142" mass="15937">GEQAQPLPQLPRRQGARGDGALPLRPRRRARRDDLRRHGRRRPVGRAGHARPARDAGRLHPDGRRRAAGDGPGDVRRQRLGQHLRRSGGRRGDPRLVRRAVRGGRGAPAARARALGRRVRHVPRPVRHRLARQHRRCGATGL</sequence>
<feature type="compositionally biased region" description="Basic and acidic residues" evidence="1">
    <location>
        <begin position="52"/>
        <end position="77"/>
    </location>
</feature>
<reference evidence="2" key="1">
    <citation type="submission" date="2020-02" db="EMBL/GenBank/DDBJ databases">
        <authorList>
            <person name="Meier V. D."/>
        </authorList>
    </citation>
    <scope>NUCLEOTIDE SEQUENCE</scope>
    <source>
        <strain evidence="2">AVDCRST_MAG32</strain>
    </source>
</reference>
<name>A0A6J4MV26_9ACTN</name>
<keyword evidence="2" id="KW-0808">Transferase</keyword>
<evidence type="ECO:0000313" key="2">
    <source>
        <dbReference type="EMBL" id="CAA9369836.1"/>
    </source>
</evidence>
<dbReference type="GO" id="GO:0008168">
    <property type="term" value="F:methyltransferase activity"/>
    <property type="evidence" value="ECO:0007669"/>
    <property type="project" value="UniProtKB-KW"/>
</dbReference>
<feature type="compositionally biased region" description="Basic residues" evidence="1">
    <location>
        <begin position="78"/>
        <end position="89"/>
    </location>
</feature>
<proteinExistence type="predicted"/>
<gene>
    <name evidence="2" type="ORF">AVDCRST_MAG32-527</name>
</gene>